<evidence type="ECO:0000313" key="5">
    <source>
        <dbReference type="Proteomes" id="UP000177622"/>
    </source>
</evidence>
<dbReference type="InterPro" id="IPR050491">
    <property type="entry name" value="AmpC-like"/>
</dbReference>
<dbReference type="PANTHER" id="PTHR46825:SF9">
    <property type="entry name" value="BETA-LACTAMASE-RELATED DOMAIN-CONTAINING PROTEIN"/>
    <property type="match status" value="1"/>
</dbReference>
<feature type="domain" description="Peptidase S12 Pab87-related C-terminal" evidence="3">
    <location>
        <begin position="403"/>
        <end position="505"/>
    </location>
</feature>
<protein>
    <recommendedName>
        <fullName evidence="6">Beta-lactamase-related domain-containing protein</fullName>
    </recommendedName>
</protein>
<gene>
    <name evidence="4" type="ORF">PENARI_c014G02220</name>
</gene>
<dbReference type="Proteomes" id="UP000177622">
    <property type="component" value="Unassembled WGS sequence"/>
</dbReference>
<evidence type="ECO:0000259" key="3">
    <source>
        <dbReference type="Pfam" id="PF11954"/>
    </source>
</evidence>
<accession>A0A1F5LD88</accession>
<dbReference type="Pfam" id="PF00144">
    <property type="entry name" value="Beta-lactamase"/>
    <property type="match status" value="1"/>
</dbReference>
<dbReference type="SUPFAM" id="SSF56601">
    <property type="entry name" value="beta-lactamase/transpeptidase-like"/>
    <property type="match status" value="1"/>
</dbReference>
<dbReference type="EMBL" id="LXJU01000014">
    <property type="protein sequence ID" value="OGE51172.1"/>
    <property type="molecule type" value="Genomic_DNA"/>
</dbReference>
<evidence type="ECO:0000259" key="2">
    <source>
        <dbReference type="Pfam" id="PF00144"/>
    </source>
</evidence>
<comment type="similarity">
    <text evidence="1">Belongs to the peptidase S12 family.</text>
</comment>
<proteinExistence type="inferred from homology"/>
<dbReference type="PANTHER" id="PTHR46825">
    <property type="entry name" value="D-ALANYL-D-ALANINE-CARBOXYPEPTIDASE/ENDOPEPTIDASE AMPH"/>
    <property type="match status" value="1"/>
</dbReference>
<dbReference type="RefSeq" id="XP_022486617.1">
    <property type="nucleotide sequence ID" value="XM_022633434.1"/>
</dbReference>
<comment type="caution">
    <text evidence="4">The sequence shown here is derived from an EMBL/GenBank/DDBJ whole genome shotgun (WGS) entry which is preliminary data.</text>
</comment>
<evidence type="ECO:0000313" key="4">
    <source>
        <dbReference type="EMBL" id="OGE51172.1"/>
    </source>
</evidence>
<evidence type="ECO:0000256" key="1">
    <source>
        <dbReference type="ARBA" id="ARBA00038215"/>
    </source>
</evidence>
<dbReference type="GeneID" id="34578168"/>
<feature type="domain" description="Beta-lactamase-related" evidence="2">
    <location>
        <begin position="10"/>
        <end position="345"/>
    </location>
</feature>
<sequence length="508" mass="56694">MSQSPLNIEFDKLVEELLQTWHVPGLAIAVIDGASTFSKGYGLAVLPDVPVTPETVFFTASTTKSFTAASVSLLIDDAALNQSTEQIPSDLSWTSTISSVVPEDFVLDDEYSTSHVTFEDALSNRTGLPDHLKSFRPKTTSLQEGIRSLRHLPLAAEMRSKYLYSSYMFSAVSYAIEKMTGTRLGDFMRERIWSPLDMTRTYWTPQEAKAAASSGTTLAHGYAWNASIEKYTEEPMPDFPVVSGAGAIISNVLDYTKWLRCMMTQSSPISPAAHATLIEPRIHYPQQATNPFPAPHSYALGWRIDSYRGQRVVWHTGSWTGYGSTMMYLPDLQWGLVLMGNTTGTSNCVQTALYMHLVDDLLSTPVSDRIDWSVELLQLRDRRRVDNGNALGRLYPDLPCPVDPPLLSLGTYAGRYHHAGYGDMEFELCGNALVASRLLYEVSMVIRMTHATGEFWIAKLEIVNQDSRDQEIVRARFQVTEYGIAGRVGLDLEPALQGQMIWFERITP</sequence>
<keyword evidence="5" id="KW-1185">Reference proteome</keyword>
<dbReference type="InterPro" id="IPR012338">
    <property type="entry name" value="Beta-lactam/transpept-like"/>
</dbReference>
<dbReference type="Gene3D" id="3.40.710.10">
    <property type="entry name" value="DD-peptidase/beta-lactamase superfamily"/>
    <property type="match status" value="1"/>
</dbReference>
<name>A0A1F5LD88_PENAI</name>
<organism evidence="4 5">
    <name type="scientific">Penicillium arizonense</name>
    <dbReference type="NCBI Taxonomy" id="1835702"/>
    <lineage>
        <taxon>Eukaryota</taxon>
        <taxon>Fungi</taxon>
        <taxon>Dikarya</taxon>
        <taxon>Ascomycota</taxon>
        <taxon>Pezizomycotina</taxon>
        <taxon>Eurotiomycetes</taxon>
        <taxon>Eurotiomycetidae</taxon>
        <taxon>Eurotiales</taxon>
        <taxon>Aspergillaceae</taxon>
        <taxon>Penicillium</taxon>
    </lineage>
</organism>
<dbReference type="Pfam" id="PF11954">
    <property type="entry name" value="DUF3471"/>
    <property type="match status" value="1"/>
</dbReference>
<evidence type="ECO:0008006" key="6">
    <source>
        <dbReference type="Google" id="ProtNLM"/>
    </source>
</evidence>
<dbReference type="InterPro" id="IPR021860">
    <property type="entry name" value="Peptidase_S12_Pab87-rel_C"/>
</dbReference>
<dbReference type="InterPro" id="IPR001466">
    <property type="entry name" value="Beta-lactam-related"/>
</dbReference>
<reference evidence="4 5" key="1">
    <citation type="journal article" date="2016" name="Sci. Rep.">
        <title>Penicillium arizonense, a new, genome sequenced fungal species, reveals a high chemical diversity in secreted metabolites.</title>
        <authorList>
            <person name="Grijseels S."/>
            <person name="Nielsen J.C."/>
            <person name="Randelovic M."/>
            <person name="Nielsen J."/>
            <person name="Nielsen K.F."/>
            <person name="Workman M."/>
            <person name="Frisvad J.C."/>
        </authorList>
    </citation>
    <scope>NUCLEOTIDE SEQUENCE [LARGE SCALE GENOMIC DNA]</scope>
    <source>
        <strain evidence="4 5">CBS 141311</strain>
    </source>
</reference>
<dbReference type="STRING" id="1835702.A0A1F5LD88"/>
<dbReference type="OrthoDB" id="5946976at2759"/>
<dbReference type="AlphaFoldDB" id="A0A1F5LD88"/>